<comment type="similarity">
    <text evidence="1">Belongs to the deoxyhypusine synthase family.</text>
</comment>
<accession>A0A956RPJ0</accession>
<dbReference type="EMBL" id="JAGQHR010000326">
    <property type="protein sequence ID" value="MCA9728218.1"/>
    <property type="molecule type" value="Genomic_DNA"/>
</dbReference>
<feature type="compositionally biased region" description="Low complexity" evidence="2">
    <location>
        <begin position="1"/>
        <end position="10"/>
    </location>
</feature>
<proteinExistence type="inferred from homology"/>
<dbReference type="InterPro" id="IPR036982">
    <property type="entry name" value="Deoxyhypusine_synthase_sf"/>
</dbReference>
<dbReference type="Pfam" id="PF01916">
    <property type="entry name" value="DS"/>
    <property type="match status" value="1"/>
</dbReference>
<dbReference type="SUPFAM" id="SSF52467">
    <property type="entry name" value="DHS-like NAD/FAD-binding domain"/>
    <property type="match status" value="1"/>
</dbReference>
<reference evidence="3" key="1">
    <citation type="submission" date="2020-04" db="EMBL/GenBank/DDBJ databases">
        <authorList>
            <person name="Zhang T."/>
        </authorList>
    </citation>
    <scope>NUCLEOTIDE SEQUENCE</scope>
    <source>
        <strain evidence="3">HKST-UBA01</strain>
    </source>
</reference>
<protein>
    <submittedName>
        <fullName evidence="3">Deoxyhypusine synthase family protein</fullName>
    </submittedName>
</protein>
<evidence type="ECO:0000313" key="4">
    <source>
        <dbReference type="Proteomes" id="UP000697710"/>
    </source>
</evidence>
<evidence type="ECO:0000256" key="1">
    <source>
        <dbReference type="ARBA" id="ARBA00009892"/>
    </source>
</evidence>
<dbReference type="InterPro" id="IPR029035">
    <property type="entry name" value="DHS-like_NAD/FAD-binding_dom"/>
</dbReference>
<dbReference type="Proteomes" id="UP000697710">
    <property type="component" value="Unassembled WGS sequence"/>
</dbReference>
<name>A0A956RPJ0_UNCEI</name>
<dbReference type="Gene3D" id="3.40.910.10">
    <property type="entry name" value="Deoxyhypusine synthase"/>
    <property type="match status" value="1"/>
</dbReference>
<gene>
    <name evidence="3" type="ORF">KC729_11085</name>
</gene>
<dbReference type="AlphaFoldDB" id="A0A956RPJ0"/>
<reference evidence="3" key="2">
    <citation type="journal article" date="2021" name="Microbiome">
        <title>Successional dynamics and alternative stable states in a saline activated sludge microbial community over 9 years.</title>
        <authorList>
            <person name="Wang Y."/>
            <person name="Ye J."/>
            <person name="Ju F."/>
            <person name="Liu L."/>
            <person name="Boyd J.A."/>
            <person name="Deng Y."/>
            <person name="Parks D.H."/>
            <person name="Jiang X."/>
            <person name="Yin X."/>
            <person name="Woodcroft B.J."/>
            <person name="Tyson G.W."/>
            <person name="Hugenholtz P."/>
            <person name="Polz M.F."/>
            <person name="Zhang T."/>
        </authorList>
    </citation>
    <scope>NUCLEOTIDE SEQUENCE</scope>
    <source>
        <strain evidence="3">HKST-UBA01</strain>
    </source>
</reference>
<organism evidence="3 4">
    <name type="scientific">Eiseniibacteriota bacterium</name>
    <dbReference type="NCBI Taxonomy" id="2212470"/>
    <lineage>
        <taxon>Bacteria</taxon>
        <taxon>Candidatus Eiseniibacteriota</taxon>
    </lineage>
</organism>
<evidence type="ECO:0000313" key="3">
    <source>
        <dbReference type="EMBL" id="MCA9728218.1"/>
    </source>
</evidence>
<sequence>MPDDPSISPSPSTPPDAAGAGNDRRLDTVPAFIQGSFERSVSTPLLDAGRFLAERVSTPGTTFAISVAGPFAEHETGLSSLCPLLEAGLVDWVVARGEDLYQDADRSFRRATAEPRISEVLADWLRQSRVRVLDQSFPGTTLVSTALFIERLILSPPFQKILSTAELNALLGKYLAERDRLLDISDVSALAAAHRRGVPVFADSPGGSDIGRLVSAAALTGNRLIVDLNKDLNQAAGIVFAARRSGQSAICCLGGGAPRDLLLQASKHLDDPLGLGPHPHGAIVEVASPGRLRMRHRLRGVADPHFPALREVELAPAIALPLLAALLLEQVPAREHAPLLPELDLLVEQIRDGHLRANLERQQQQIQERMRATGAQLQARVQEQQSRIQSRLGATQATIHAEVSRVQQQVQRLLQQVRPPGSDS</sequence>
<feature type="region of interest" description="Disordered" evidence="2">
    <location>
        <begin position="1"/>
        <end position="23"/>
    </location>
</feature>
<evidence type="ECO:0000256" key="2">
    <source>
        <dbReference type="SAM" id="MobiDB-lite"/>
    </source>
</evidence>
<comment type="caution">
    <text evidence="3">The sequence shown here is derived from an EMBL/GenBank/DDBJ whole genome shotgun (WGS) entry which is preliminary data.</text>
</comment>
<dbReference type="InterPro" id="IPR002773">
    <property type="entry name" value="Deoxyhypusine_synthase"/>
</dbReference>